<gene>
    <name evidence="1" type="ORF">DB30_01737</name>
</gene>
<organism evidence="1 2">
    <name type="scientific">Enhygromyxa salina</name>
    <dbReference type="NCBI Taxonomy" id="215803"/>
    <lineage>
        <taxon>Bacteria</taxon>
        <taxon>Pseudomonadati</taxon>
        <taxon>Myxococcota</taxon>
        <taxon>Polyangia</taxon>
        <taxon>Nannocystales</taxon>
        <taxon>Nannocystaceae</taxon>
        <taxon>Enhygromyxa</taxon>
    </lineage>
</organism>
<comment type="caution">
    <text evidence="1">The sequence shown here is derived from an EMBL/GenBank/DDBJ whole genome shotgun (WGS) entry which is preliminary data.</text>
</comment>
<proteinExistence type="predicted"/>
<evidence type="ECO:0008006" key="3">
    <source>
        <dbReference type="Google" id="ProtNLM"/>
    </source>
</evidence>
<reference evidence="1 2" key="1">
    <citation type="submission" date="2014-12" db="EMBL/GenBank/DDBJ databases">
        <title>Genome assembly of Enhygromyxa salina DSM 15201.</title>
        <authorList>
            <person name="Sharma G."/>
            <person name="Subramanian S."/>
        </authorList>
    </citation>
    <scope>NUCLEOTIDE SEQUENCE [LARGE SCALE GENOMIC DNA]</scope>
    <source>
        <strain evidence="1 2">DSM 15201</strain>
    </source>
</reference>
<dbReference type="Gene3D" id="2.60.120.200">
    <property type="match status" value="1"/>
</dbReference>
<evidence type="ECO:0000313" key="2">
    <source>
        <dbReference type="Proteomes" id="UP000031599"/>
    </source>
</evidence>
<accession>A0A0C2A4E1</accession>
<evidence type="ECO:0000313" key="1">
    <source>
        <dbReference type="EMBL" id="KIG18233.1"/>
    </source>
</evidence>
<protein>
    <recommendedName>
        <fullName evidence="3">Farnesoic acid 0-methyl transferase</fullName>
    </recommendedName>
</protein>
<dbReference type="EMBL" id="JMCC02000014">
    <property type="protein sequence ID" value="KIG18233.1"/>
    <property type="molecule type" value="Genomic_DNA"/>
</dbReference>
<dbReference type="AlphaFoldDB" id="A0A0C2A4E1"/>
<dbReference type="Proteomes" id="UP000031599">
    <property type="component" value="Unassembled WGS sequence"/>
</dbReference>
<dbReference type="InterPro" id="IPR013320">
    <property type="entry name" value="ConA-like_dom_sf"/>
</dbReference>
<dbReference type="SUPFAM" id="SSF49899">
    <property type="entry name" value="Concanavalin A-like lectins/glucanases"/>
    <property type="match status" value="1"/>
</dbReference>
<sequence length="224" mass="24803">MTIVTSPARTPRFTLAWLVLLTVAGCEEVPRTYSTASDGARVIFTDDFDRGVIGQDWLTTGSGVALDRGALHLAELRNHPVWLRQPLPDNVRVEFDAWAETDEGDIKAELAGDGSSFAKAASYTATGYVFILGGWNNSLNVIARRNEHGDDRVAVPTDPQLEPDRRYHVTITRRGGELRYELDGRLVAEMVDDAPLTGPGQQHFAFNNWEAGTRFDNLVIYALE</sequence>
<name>A0A0C2A4E1_9BACT</name>